<dbReference type="Pfam" id="PF00805">
    <property type="entry name" value="Pentapeptide"/>
    <property type="match status" value="2"/>
</dbReference>
<keyword evidence="1" id="KW-0732">Signal</keyword>
<feature type="signal peptide" evidence="1">
    <location>
        <begin position="1"/>
        <end position="20"/>
    </location>
</feature>
<dbReference type="PANTHER" id="PTHR14136">
    <property type="entry name" value="BTB_POZ DOMAIN-CONTAINING PROTEIN KCTD9"/>
    <property type="match status" value="1"/>
</dbReference>
<comment type="caution">
    <text evidence="2">The sequence shown here is derived from an EMBL/GenBank/DDBJ whole genome shotgun (WGS) entry which is preliminary data.</text>
</comment>
<dbReference type="InterPro" id="IPR001646">
    <property type="entry name" value="5peptide_repeat"/>
</dbReference>
<dbReference type="PANTHER" id="PTHR14136:SF17">
    <property type="entry name" value="BTB_POZ DOMAIN-CONTAINING PROTEIN KCTD9"/>
    <property type="match status" value="1"/>
</dbReference>
<protein>
    <submittedName>
        <fullName evidence="2">Pentapeptide repeat-containing protein</fullName>
    </submittedName>
</protein>
<feature type="chain" id="PRO_5017280140" evidence="1">
    <location>
        <begin position="21"/>
        <end position="162"/>
    </location>
</feature>
<dbReference type="OrthoDB" id="7304622at2"/>
<gene>
    <name evidence="2" type="ORF">D1223_10905</name>
</gene>
<dbReference type="Proteomes" id="UP000266385">
    <property type="component" value="Unassembled WGS sequence"/>
</dbReference>
<proteinExistence type="predicted"/>
<evidence type="ECO:0000313" key="3">
    <source>
        <dbReference type="Proteomes" id="UP000266385"/>
    </source>
</evidence>
<evidence type="ECO:0000256" key="1">
    <source>
        <dbReference type="SAM" id="SignalP"/>
    </source>
</evidence>
<dbReference type="InterPro" id="IPR051082">
    <property type="entry name" value="Pentapeptide-BTB/POZ_domain"/>
</dbReference>
<evidence type="ECO:0000313" key="2">
    <source>
        <dbReference type="EMBL" id="RIJ27927.1"/>
    </source>
</evidence>
<dbReference type="AlphaFoldDB" id="A0A399RD00"/>
<accession>A0A399RD00</accession>
<dbReference type="EMBL" id="QWFX01000013">
    <property type="protein sequence ID" value="RIJ27927.1"/>
    <property type="molecule type" value="Genomic_DNA"/>
</dbReference>
<organism evidence="2 3">
    <name type="scientific">Henriciella mobilis</name>
    <dbReference type="NCBI Taxonomy" id="2305467"/>
    <lineage>
        <taxon>Bacteria</taxon>
        <taxon>Pseudomonadati</taxon>
        <taxon>Pseudomonadota</taxon>
        <taxon>Alphaproteobacteria</taxon>
        <taxon>Hyphomonadales</taxon>
        <taxon>Hyphomonadaceae</taxon>
        <taxon>Henriciella</taxon>
    </lineage>
</organism>
<name>A0A399RD00_9PROT</name>
<sequence length="162" mass="16961">MLKQIIATIALAAAAGPAFAQDASEIARVQSGDSCPRCNLFQADLAYMDLSDIDVSGARLRQSDMQLSTFDDWNLSGANISVANLFGARFNRADFTSASLERATLVGAYFGSSTFTKANLSGANLSGADLSIAKGLTQQQLDTACGDPSTRLPAGLSVRACR</sequence>
<dbReference type="SUPFAM" id="SSF141571">
    <property type="entry name" value="Pentapeptide repeat-like"/>
    <property type="match status" value="1"/>
</dbReference>
<reference evidence="2 3" key="1">
    <citation type="submission" date="2018-08" db="EMBL/GenBank/DDBJ databases">
        <title>Henriciella mobilis sp. nov., isolated from seawater.</title>
        <authorList>
            <person name="Cheng H."/>
            <person name="Wu Y.-H."/>
            <person name="Xu X.-W."/>
            <person name="Guo L.-L."/>
        </authorList>
    </citation>
    <scope>NUCLEOTIDE SEQUENCE [LARGE SCALE GENOMIC DNA]</scope>
    <source>
        <strain evidence="2 3">JN25</strain>
    </source>
</reference>
<keyword evidence="3" id="KW-1185">Reference proteome</keyword>
<dbReference type="Gene3D" id="2.160.20.80">
    <property type="entry name" value="E3 ubiquitin-protein ligase SopA"/>
    <property type="match status" value="1"/>
</dbReference>
<dbReference type="RefSeq" id="WP_119376463.1">
    <property type="nucleotide sequence ID" value="NZ_QWFX01000013.1"/>
</dbReference>